<evidence type="ECO:0000259" key="1">
    <source>
        <dbReference type="SMART" id="SM00966"/>
    </source>
</evidence>
<reference evidence="2" key="1">
    <citation type="journal article" date="2014" name="Front. Microbiol.">
        <title>High frequency of phylogenetically diverse reductive dehalogenase-homologous genes in deep subseafloor sedimentary metagenomes.</title>
        <authorList>
            <person name="Kawai M."/>
            <person name="Futagami T."/>
            <person name="Toyoda A."/>
            <person name="Takaki Y."/>
            <person name="Nishi S."/>
            <person name="Hori S."/>
            <person name="Arai W."/>
            <person name="Tsubouchi T."/>
            <person name="Morono Y."/>
            <person name="Uchiyama I."/>
            <person name="Ito T."/>
            <person name="Fujiyama A."/>
            <person name="Inagaki F."/>
            <person name="Takami H."/>
        </authorList>
    </citation>
    <scope>NUCLEOTIDE SEQUENCE</scope>
    <source>
        <strain evidence="2">Expedition CK06-06</strain>
    </source>
</reference>
<sequence length="112" mass="13044">MKRKIIKQGHNTLTVTLPSEWVKKLNLKGGDEIDVYEKESSLILNGYGKAKEKSAVINIDKFTVPLLWRFFQGAYRAGCDEIKIVFDKNTKLYKDPYHYYTTQFDYAELGEK</sequence>
<dbReference type="InterPro" id="IPR007159">
    <property type="entry name" value="SpoVT-AbrB_dom"/>
</dbReference>
<dbReference type="Pfam" id="PF04014">
    <property type="entry name" value="MazE_antitoxin"/>
    <property type="match status" value="1"/>
</dbReference>
<feature type="domain" description="SpoVT-AbrB" evidence="1">
    <location>
        <begin position="7"/>
        <end position="50"/>
    </location>
</feature>
<proteinExistence type="predicted"/>
<name>X1NY03_9ZZZZ</name>
<organism evidence="2">
    <name type="scientific">marine sediment metagenome</name>
    <dbReference type="NCBI Taxonomy" id="412755"/>
    <lineage>
        <taxon>unclassified sequences</taxon>
        <taxon>metagenomes</taxon>
        <taxon>ecological metagenomes</taxon>
    </lineage>
</organism>
<dbReference type="InterPro" id="IPR037914">
    <property type="entry name" value="SpoVT-AbrB_sf"/>
</dbReference>
<dbReference type="Gene3D" id="2.10.260.10">
    <property type="match status" value="1"/>
</dbReference>
<dbReference type="SUPFAM" id="SSF89447">
    <property type="entry name" value="AbrB/MazE/MraZ-like"/>
    <property type="match status" value="1"/>
</dbReference>
<gene>
    <name evidence="2" type="ORF">S06H3_30881</name>
</gene>
<dbReference type="EMBL" id="BARV01018230">
    <property type="protein sequence ID" value="GAI31670.1"/>
    <property type="molecule type" value="Genomic_DNA"/>
</dbReference>
<feature type="non-terminal residue" evidence="2">
    <location>
        <position position="112"/>
    </location>
</feature>
<dbReference type="GO" id="GO:0003677">
    <property type="term" value="F:DNA binding"/>
    <property type="evidence" value="ECO:0007669"/>
    <property type="project" value="InterPro"/>
</dbReference>
<dbReference type="AlphaFoldDB" id="X1NY03"/>
<accession>X1NY03</accession>
<evidence type="ECO:0000313" key="2">
    <source>
        <dbReference type="EMBL" id="GAI31670.1"/>
    </source>
</evidence>
<comment type="caution">
    <text evidence="2">The sequence shown here is derived from an EMBL/GenBank/DDBJ whole genome shotgun (WGS) entry which is preliminary data.</text>
</comment>
<dbReference type="SMART" id="SM00966">
    <property type="entry name" value="SpoVT_AbrB"/>
    <property type="match status" value="1"/>
</dbReference>
<protein>
    <recommendedName>
        <fullName evidence="1">SpoVT-AbrB domain-containing protein</fullName>
    </recommendedName>
</protein>